<dbReference type="VEuPathDB" id="VectorBase:ADAR2_001804"/>
<dbReference type="EMBL" id="GGFL01015626">
    <property type="protein sequence ID" value="MBW79804.1"/>
    <property type="molecule type" value="Transcribed_RNA"/>
</dbReference>
<evidence type="ECO:0000313" key="7">
    <source>
        <dbReference type="EMBL" id="MBW79804.1"/>
    </source>
</evidence>
<reference evidence="7" key="1">
    <citation type="submission" date="2018-01" db="EMBL/GenBank/DDBJ databases">
        <title>An insight into the sialome of Amazonian anophelines.</title>
        <authorList>
            <person name="Ribeiro J.M."/>
            <person name="Scarpassa V."/>
            <person name="Calvo E."/>
        </authorList>
    </citation>
    <scope>NUCLEOTIDE SEQUENCE</scope>
</reference>
<feature type="signal peptide" evidence="5">
    <location>
        <begin position="1"/>
        <end position="26"/>
    </location>
</feature>
<dbReference type="Gene3D" id="3.30.497.10">
    <property type="entry name" value="Antithrombin, subunit I, domain 2"/>
    <property type="match status" value="1"/>
</dbReference>
<keyword evidence="2" id="KW-0646">Protease inhibitor</keyword>
<feature type="domain" description="Serpin" evidence="6">
    <location>
        <begin position="54"/>
        <end position="414"/>
    </location>
</feature>
<dbReference type="InterPro" id="IPR023795">
    <property type="entry name" value="Serpin_CS"/>
</dbReference>
<comment type="similarity">
    <text evidence="1 4">Belongs to the serpin family.</text>
</comment>
<evidence type="ECO:0000256" key="5">
    <source>
        <dbReference type="SAM" id="SignalP"/>
    </source>
</evidence>
<dbReference type="InterPro" id="IPR042185">
    <property type="entry name" value="Serpin_sf_2"/>
</dbReference>
<evidence type="ECO:0000256" key="4">
    <source>
        <dbReference type="RuleBase" id="RU000411"/>
    </source>
</evidence>
<dbReference type="PANTHER" id="PTHR11461">
    <property type="entry name" value="SERINE PROTEASE INHIBITOR, SERPIN"/>
    <property type="match status" value="1"/>
</dbReference>
<protein>
    <submittedName>
        <fullName evidence="7">Putative serine protease inhibitor 4 serpin-4</fullName>
    </submittedName>
</protein>
<dbReference type="GO" id="GO:0004867">
    <property type="term" value="F:serine-type endopeptidase inhibitor activity"/>
    <property type="evidence" value="ECO:0007669"/>
    <property type="project" value="UniProtKB-KW"/>
</dbReference>
<evidence type="ECO:0000256" key="3">
    <source>
        <dbReference type="ARBA" id="ARBA00022900"/>
    </source>
</evidence>
<dbReference type="InterPro" id="IPR023796">
    <property type="entry name" value="Serpin_dom"/>
</dbReference>
<dbReference type="GO" id="GO:0005615">
    <property type="term" value="C:extracellular space"/>
    <property type="evidence" value="ECO:0007669"/>
    <property type="project" value="InterPro"/>
</dbReference>
<dbReference type="Gene3D" id="2.30.39.10">
    <property type="entry name" value="Alpha-1-antitrypsin, domain 1"/>
    <property type="match status" value="1"/>
</dbReference>
<dbReference type="InterPro" id="IPR000215">
    <property type="entry name" value="Serpin_fam"/>
</dbReference>
<feature type="chain" id="PRO_5014643354" evidence="5">
    <location>
        <begin position="27"/>
        <end position="415"/>
    </location>
</feature>
<dbReference type="VEuPathDB" id="VectorBase:ADAC002817"/>
<dbReference type="PANTHER" id="PTHR11461:SF211">
    <property type="entry name" value="GH10112P-RELATED"/>
    <property type="match status" value="1"/>
</dbReference>
<keyword evidence="5" id="KW-0732">Signal</keyword>
<dbReference type="CDD" id="cd19601">
    <property type="entry name" value="serpin42Da-like"/>
    <property type="match status" value="1"/>
</dbReference>
<accession>A0A2M4DQG5</accession>
<evidence type="ECO:0000256" key="1">
    <source>
        <dbReference type="ARBA" id="ARBA00009500"/>
    </source>
</evidence>
<dbReference type="InterPro" id="IPR036186">
    <property type="entry name" value="Serpin_sf"/>
</dbReference>
<keyword evidence="3" id="KW-0722">Serine protease inhibitor</keyword>
<dbReference type="InterPro" id="IPR042178">
    <property type="entry name" value="Serpin_sf_1"/>
</dbReference>
<dbReference type="SMART" id="SM00093">
    <property type="entry name" value="SERPIN"/>
    <property type="match status" value="1"/>
</dbReference>
<evidence type="ECO:0000256" key="2">
    <source>
        <dbReference type="ARBA" id="ARBA00022690"/>
    </source>
</evidence>
<dbReference type="Pfam" id="PF00079">
    <property type="entry name" value="Serpin"/>
    <property type="match status" value="1"/>
</dbReference>
<name>A0A2M4DQG5_ANODA</name>
<dbReference type="PROSITE" id="PS00284">
    <property type="entry name" value="SERPIN"/>
    <property type="match status" value="1"/>
</dbReference>
<organism evidence="7">
    <name type="scientific">Anopheles darlingi</name>
    <name type="common">Mosquito</name>
    <dbReference type="NCBI Taxonomy" id="43151"/>
    <lineage>
        <taxon>Eukaryota</taxon>
        <taxon>Metazoa</taxon>
        <taxon>Ecdysozoa</taxon>
        <taxon>Arthropoda</taxon>
        <taxon>Hexapoda</taxon>
        <taxon>Insecta</taxon>
        <taxon>Pterygota</taxon>
        <taxon>Neoptera</taxon>
        <taxon>Endopterygota</taxon>
        <taxon>Diptera</taxon>
        <taxon>Nematocera</taxon>
        <taxon>Culicoidea</taxon>
        <taxon>Culicidae</taxon>
        <taxon>Anophelinae</taxon>
        <taxon>Anopheles</taxon>
    </lineage>
</organism>
<sequence>MLVMGSALRRTFTLLAIVLVFGESYQHEVEDDDLQGLAGSSDAELLQQSNDFAIQLYKQVSVQAGGGNVVISPFSIGASLSLVAMGAGGLTAEEMFGGLRYGKADRKEQVADWYGRLMRQLANDSSIAVANTLYVKEGYNVKRSFHDVATGSFQSEVHELNFSQHEAAAKAINCWVEKKTSNKIKDLIAPDMLDEFTRMVLVNAVHFKGTWKYQFNVTNTRPMPFWLSDAKSQDIPMMYIKGRFGYKIIRDKGFSALQLSYSGSDTSMMVLLPNERNGLAALEEILPSLNLIELRKQLWRSEVEVYLPKFKIEFSLELEDVLTTLGMGRMFSNAAEFPDLVESNEPLKISKAIHKAFIEVNEEGTEAAAATAFSAKFRTAKAPSVIQFKADHPFIYALLSRDGGVYFLGKVTNPA</sequence>
<dbReference type="SUPFAM" id="SSF56574">
    <property type="entry name" value="Serpins"/>
    <property type="match status" value="1"/>
</dbReference>
<proteinExistence type="inferred from homology"/>
<evidence type="ECO:0000259" key="6">
    <source>
        <dbReference type="SMART" id="SM00093"/>
    </source>
</evidence>
<dbReference type="AlphaFoldDB" id="A0A2M4DQG5"/>